<dbReference type="InterPro" id="IPR040191">
    <property type="entry name" value="UTP10"/>
</dbReference>
<keyword evidence="2" id="KW-0687">Ribonucleoprotein</keyword>
<keyword evidence="2" id="KW-0698">rRNA processing</keyword>
<keyword evidence="2" id="KW-0690">Ribosome biogenesis</keyword>
<protein>
    <recommendedName>
        <fullName evidence="2">U3 small nucleolar RNA-associated protein 10</fullName>
    </recommendedName>
</protein>
<dbReference type="Gene3D" id="1.25.10.10">
    <property type="entry name" value="Leucine-rich Repeat Variant"/>
    <property type="match status" value="1"/>
</dbReference>
<organism evidence="5 6">
    <name type="scientific">Lepraria finkii</name>
    <dbReference type="NCBI Taxonomy" id="1340010"/>
    <lineage>
        <taxon>Eukaryota</taxon>
        <taxon>Fungi</taxon>
        <taxon>Dikarya</taxon>
        <taxon>Ascomycota</taxon>
        <taxon>Pezizomycotina</taxon>
        <taxon>Lecanoromycetes</taxon>
        <taxon>OSLEUM clade</taxon>
        <taxon>Lecanoromycetidae</taxon>
        <taxon>Lecanorales</taxon>
        <taxon>Lecanorineae</taxon>
        <taxon>Stereocaulaceae</taxon>
        <taxon>Lepraria</taxon>
    </lineage>
</organism>
<dbReference type="PROSITE" id="PS50077">
    <property type="entry name" value="HEAT_REPEAT"/>
    <property type="match status" value="1"/>
</dbReference>
<comment type="similarity">
    <text evidence="2">Belongs to the HEATR1/UTP10 family.</text>
</comment>
<dbReference type="Proteomes" id="UP001590951">
    <property type="component" value="Unassembled WGS sequence"/>
</dbReference>
<dbReference type="InterPro" id="IPR011989">
    <property type="entry name" value="ARM-like"/>
</dbReference>
<accession>A0ABR4B3A8</accession>
<evidence type="ECO:0000313" key="5">
    <source>
        <dbReference type="EMBL" id="KAL2050273.1"/>
    </source>
</evidence>
<evidence type="ECO:0000259" key="4">
    <source>
        <dbReference type="Pfam" id="PF12397"/>
    </source>
</evidence>
<evidence type="ECO:0000256" key="1">
    <source>
        <dbReference type="PROSITE-ProRule" id="PRU00103"/>
    </source>
</evidence>
<sequence length="1546" mass="171221">MSTALATQLAQLRAQSTNSLDLKAQKNAHSQSLLFEPGVAATQDFDTIYQICYEGLEELCCLDSRFGGFTRNIFSEQSKQEDRTQMTAAQNQQLDGVLEEFLYLIGSKLLLKPAIKAVEWLVRRFRVHENNTSCLVLSFLPFHKTPIFATLLSILPKKIPLNLKFLYPYIQSLANPPRHTIVFTASNNHSFLGALSAHVLKSSRLGYQHPALISFWASIATEAVTSMLDQARSARLESQKQNQEDVTLFFLPILNEGLSMEGVSDLRVGCYMVLTILASKANLGDGLITALMEAVTSDWAQISHAGLICLSVLAQQSPNAKLSKRVFKAVLALEKFEDDLMTLREQYKVERLTLGLVLGVISGLKRTRDTNRIRLLRTLMEAGLMDEASTTTAIQSVLSATQTMTPETNPNFDVQGSLTDLILRLADSSSIGRLVQATIKEFDLGNGQIKIKLQRLLQSNKETSTLMIEDVDMGDADEQTLTGDFETLTSRIPTRTAYEISFLSYSDSYVFGSLEQAFIAISASSTDVDRFSNLPVLRKSLAMSEPLFVSFFIRVWCGNSPVIARAAAIRSVSNYVRAEPLTADMQIILPYLLFALADRSPKVRRAAAELALALVPAYEKENENEKTRSKLPILGQEQIYGQGKETKQLSWLSMNETHRFLADLLVPGLEECLLDERHISELLSDNLNGSKHNKATNTIHKDLKTTLRLAIFNYLCSHVVNTPLYSVKFRLLQTLNQIPKVGSTSRTKLLLPILSNIVSQNQEEQEKNCRQEELDPLRFLDQVVDIVTPTDREGIQTLKAITQPEDQPTSPMLRVATLRHIQKIWPSMKSDLQAPFAKMLLEQAVDTTGRHAGDDQGVQAMETLRALPLPTAILQSFLEGLPTVSFGLPDKPPASKRRRTSHGQSMTIAHPGANKMLSIVRQVTVVLELVEESKPERHPELLKGLFHVFSDLQHSSSRSYTATGYLQILAMDSMLAIVKKIENLSTSQVDRSAIRADILVDCIRSTESSQVRNTALLLVSALATVAPELILHSVMPVFTFMGANVLHQDDEFSAYVVKQTMESIIPRLVQSLHKRKEGPFAGVSELLLSFTAAFGHIPTQRRFDLFTSLADKVGPSDYLFALFAVMLDKYPNNRKVLQFTTDLASHYDVKTRLQTIEKYLQVTLDVRRPKPTISARLLTIDGDHTADDAVANLLPLVVAVLCDVGLVSKASRIFGNEGEDAVEIRPCYEMVLEQVFILSEQCKSNKKLDAVCMQVLDASLGLLPLWKLVGTLQSLLGRTEGIIRRQVLRSFEHRLNDRKLNQASQTACLAFLPQLIAVIEETPDIELRHTAISCVDRVAEKFGKKDPSAVLAAVQAISGKNCLGAAESSLQVISLLCLATMVEASGDMFISVVPKTFPAAINHLGASIAEDVEDESLHNAVYSFLGALLVYVPWAITGADLDRFLTISYESANAEIGELCDQSRSEALAMVPKQVELRECFAALVRTWPSAMTGGPLAVKEFLQILRQAIDLQPKSMIVKQSETLGGLFSQDLGPAAHSTLTSHRR</sequence>
<comment type="caution">
    <text evidence="5">The sequence shown here is derived from an EMBL/GenBank/DDBJ whole genome shotgun (WGS) entry which is preliminary data.</text>
</comment>
<gene>
    <name evidence="5" type="ORF">ABVK25_009500</name>
</gene>
<dbReference type="PANTHER" id="PTHR13457:SF1">
    <property type="entry name" value="HEAT REPEAT-CONTAINING PROTEIN 1"/>
    <property type="match status" value="1"/>
</dbReference>
<keyword evidence="2" id="KW-0539">Nucleus</keyword>
<evidence type="ECO:0000256" key="3">
    <source>
        <dbReference type="SAM" id="MobiDB-lite"/>
    </source>
</evidence>
<keyword evidence="6" id="KW-1185">Reference proteome</keyword>
<comment type="function">
    <text evidence="2">Involved in nucleolar processing of pre-18S ribosomal RNA.</text>
</comment>
<evidence type="ECO:0000256" key="2">
    <source>
        <dbReference type="RuleBase" id="RU367065"/>
    </source>
</evidence>
<dbReference type="InterPro" id="IPR021133">
    <property type="entry name" value="HEAT_type_2"/>
</dbReference>
<feature type="region of interest" description="Disordered" evidence="3">
    <location>
        <begin position="888"/>
        <end position="908"/>
    </location>
</feature>
<reference evidence="5 6" key="1">
    <citation type="submission" date="2024-09" db="EMBL/GenBank/DDBJ databases">
        <title>Rethinking Asexuality: The Enigmatic Case of Functional Sexual Genes in Lepraria (Stereocaulaceae).</title>
        <authorList>
            <person name="Doellman M."/>
            <person name="Sun Y."/>
            <person name="Barcenas-Pena A."/>
            <person name="Lumbsch H.T."/>
            <person name="Grewe F."/>
        </authorList>
    </citation>
    <scope>NUCLEOTIDE SEQUENCE [LARGE SCALE GENOMIC DNA]</scope>
    <source>
        <strain evidence="5 6">Grewe 0041</strain>
    </source>
</reference>
<feature type="domain" description="U3 small nucleolar RNA-associated protein 10 N-terminal" evidence="4">
    <location>
        <begin position="250"/>
        <end position="359"/>
    </location>
</feature>
<dbReference type="PANTHER" id="PTHR13457">
    <property type="entry name" value="BAP28"/>
    <property type="match status" value="1"/>
</dbReference>
<name>A0ABR4B3A8_9LECA</name>
<dbReference type="InterPro" id="IPR016024">
    <property type="entry name" value="ARM-type_fold"/>
</dbReference>
<proteinExistence type="inferred from homology"/>
<dbReference type="InterPro" id="IPR022125">
    <property type="entry name" value="U3snoRNP10_N"/>
</dbReference>
<dbReference type="SUPFAM" id="SSF48371">
    <property type="entry name" value="ARM repeat"/>
    <property type="match status" value="1"/>
</dbReference>
<dbReference type="Pfam" id="PF12397">
    <property type="entry name" value="U3snoRNP10"/>
    <property type="match status" value="1"/>
</dbReference>
<evidence type="ECO:0000313" key="6">
    <source>
        <dbReference type="Proteomes" id="UP001590951"/>
    </source>
</evidence>
<dbReference type="EMBL" id="JBHFEH010000050">
    <property type="protein sequence ID" value="KAL2050273.1"/>
    <property type="molecule type" value="Genomic_DNA"/>
</dbReference>
<comment type="subunit">
    <text evidence="2">Component of the ribosomal small subunit (SSU) processome.</text>
</comment>
<feature type="repeat" description="HEAT" evidence="1">
    <location>
        <begin position="588"/>
        <end position="626"/>
    </location>
</feature>
<comment type="subcellular location">
    <subcellularLocation>
        <location evidence="2">Nucleus</location>
        <location evidence="2">Nucleolus</location>
    </subcellularLocation>
</comment>